<sequence length="186" mass="21026">MTPTPLARAAPLAQIAPQVIPTISQTPSFSVAASEEKMVLKYALNNMATEDLHKQFLNSVDKLLPEQVEELNRVMEMTGIVLASSRKIVKDDTVRHCLRCHYTYFERNNGRRACNIPHQHPIQDPHSAEVGRILYPCCGYRSHVGYKVVHECFTGRHTTLGGNVNYGTRSVRTCEQARCFQNMRQA</sequence>
<dbReference type="EMBL" id="MU150247">
    <property type="protein sequence ID" value="KAF9465500.1"/>
    <property type="molecule type" value="Genomic_DNA"/>
</dbReference>
<protein>
    <submittedName>
        <fullName evidence="1">Uncharacterized protein</fullName>
    </submittedName>
</protein>
<dbReference type="Proteomes" id="UP000807353">
    <property type="component" value="Unassembled WGS sequence"/>
</dbReference>
<evidence type="ECO:0000313" key="1">
    <source>
        <dbReference type="EMBL" id="KAF9465500.1"/>
    </source>
</evidence>
<name>A0A9P5YD56_9AGAR</name>
<comment type="caution">
    <text evidence="1">The sequence shown here is derived from an EMBL/GenBank/DDBJ whole genome shotgun (WGS) entry which is preliminary data.</text>
</comment>
<accession>A0A9P5YD56</accession>
<dbReference type="OrthoDB" id="3245731at2759"/>
<reference evidence="1" key="1">
    <citation type="submission" date="2020-11" db="EMBL/GenBank/DDBJ databases">
        <authorList>
            <consortium name="DOE Joint Genome Institute"/>
            <person name="Ahrendt S."/>
            <person name="Riley R."/>
            <person name="Andreopoulos W."/>
            <person name="Labutti K."/>
            <person name="Pangilinan J."/>
            <person name="Ruiz-Duenas F.J."/>
            <person name="Barrasa J.M."/>
            <person name="Sanchez-Garcia M."/>
            <person name="Camarero S."/>
            <person name="Miyauchi S."/>
            <person name="Serrano A."/>
            <person name="Linde D."/>
            <person name="Babiker R."/>
            <person name="Drula E."/>
            <person name="Ayuso-Fernandez I."/>
            <person name="Pacheco R."/>
            <person name="Padilla G."/>
            <person name="Ferreira P."/>
            <person name="Barriuso J."/>
            <person name="Kellner H."/>
            <person name="Castanera R."/>
            <person name="Alfaro M."/>
            <person name="Ramirez L."/>
            <person name="Pisabarro A.G."/>
            <person name="Kuo A."/>
            <person name="Tritt A."/>
            <person name="Lipzen A."/>
            <person name="He G."/>
            <person name="Yan M."/>
            <person name="Ng V."/>
            <person name="Cullen D."/>
            <person name="Martin F."/>
            <person name="Rosso M.-N."/>
            <person name="Henrissat B."/>
            <person name="Hibbett D."/>
            <person name="Martinez A.T."/>
            <person name="Grigoriev I.V."/>
        </authorList>
    </citation>
    <scope>NUCLEOTIDE SEQUENCE</scope>
    <source>
        <strain evidence="1">CBS 247.69</strain>
    </source>
</reference>
<organism evidence="1 2">
    <name type="scientific">Collybia nuda</name>
    <dbReference type="NCBI Taxonomy" id="64659"/>
    <lineage>
        <taxon>Eukaryota</taxon>
        <taxon>Fungi</taxon>
        <taxon>Dikarya</taxon>
        <taxon>Basidiomycota</taxon>
        <taxon>Agaricomycotina</taxon>
        <taxon>Agaricomycetes</taxon>
        <taxon>Agaricomycetidae</taxon>
        <taxon>Agaricales</taxon>
        <taxon>Tricholomatineae</taxon>
        <taxon>Clitocybaceae</taxon>
        <taxon>Collybia</taxon>
    </lineage>
</organism>
<dbReference type="AlphaFoldDB" id="A0A9P5YD56"/>
<proteinExistence type="predicted"/>
<gene>
    <name evidence="1" type="ORF">BDZ94DRAFT_1347261</name>
</gene>
<evidence type="ECO:0000313" key="2">
    <source>
        <dbReference type="Proteomes" id="UP000807353"/>
    </source>
</evidence>
<keyword evidence="2" id="KW-1185">Reference proteome</keyword>